<dbReference type="Proteomes" id="UP000054466">
    <property type="component" value="Unassembled WGS sequence"/>
</dbReference>
<feature type="compositionally biased region" description="Basic and acidic residues" evidence="8">
    <location>
        <begin position="573"/>
        <end position="583"/>
    </location>
</feature>
<dbReference type="EMBL" id="KN847042">
    <property type="protein sequence ID" value="KIW30233.1"/>
    <property type="molecule type" value="Genomic_DNA"/>
</dbReference>
<feature type="compositionally biased region" description="Polar residues" evidence="8">
    <location>
        <begin position="588"/>
        <end position="597"/>
    </location>
</feature>
<dbReference type="OrthoDB" id="2595934at2759"/>
<evidence type="ECO:0000256" key="8">
    <source>
        <dbReference type="SAM" id="MobiDB-lite"/>
    </source>
</evidence>
<dbReference type="CDD" id="cd12148">
    <property type="entry name" value="fungal_TF_MHR"/>
    <property type="match status" value="1"/>
</dbReference>
<evidence type="ECO:0000256" key="5">
    <source>
        <dbReference type="ARBA" id="ARBA00023125"/>
    </source>
</evidence>
<name>A0A0D2CGH3_9EURO</name>
<dbReference type="GO" id="GO:0000981">
    <property type="term" value="F:DNA-binding transcription factor activity, RNA polymerase II-specific"/>
    <property type="evidence" value="ECO:0007669"/>
    <property type="project" value="TreeGrafter"/>
</dbReference>
<evidence type="ECO:0000256" key="2">
    <source>
        <dbReference type="ARBA" id="ARBA00022723"/>
    </source>
</evidence>
<evidence type="ECO:0000256" key="6">
    <source>
        <dbReference type="ARBA" id="ARBA00023163"/>
    </source>
</evidence>
<dbReference type="InterPro" id="IPR051089">
    <property type="entry name" value="prtT"/>
</dbReference>
<dbReference type="GeneID" id="27345186"/>
<sequence>MRNPPQSLAVAFLLARHAGDSKVVASIMITCSLEEEGQRVTTAEVTNDNNKSEDHDRLARLESSVTETKHSVETILSFLQEHFKDPSELLSRSSSGQNAHKPARNDPECAPLTGVQDNLNKSGPILMVRQYRSSMRRLYKEADRDIITQQILPQEVTERLLSNFMSRLGHILQITQDEDMTTGTPVRQSSPLLYAVCCLNGLRFCDQPNLINTRHHRQLYEAVRDMLGQVVLASPLPVPELYALLIMSTFEAAPRPAFEYIESWLLSGICAKQAISSIDFAQILANLTLGRHQSKDRKYLSLWNNICLINLRFAVGTGKPTSIPSEYLQHCQAILNHPEASTEDRITLAEILLLSVLCQKPRSSLLLDRGGKSQDLEAWEQKWAHLLDLPNATFLRFCREFAYLVLAMHTLERHRAANAQEGLEKPTGERTGIISNSDTGHRDMLLDTFQSYILDHALSMARVFLSMSTSFVEELPKFHYICIAYCVLVLVECSERVRSELQEDIIQVIDDVYKHFSRATDELPAAISVAVENARLGQKHSRSSKQTEHLIPTGSLAPFSTADLGPGNISKESREQFSDHPLDGRTCPGSQSSTSIHGTLHRSESNTYPYPNMDGLDDNLTFPALPAVEDFFESWMMDEGNEYSEYTLPD</sequence>
<gene>
    <name evidence="9" type="ORF">PV07_05992</name>
</gene>
<feature type="region of interest" description="Disordered" evidence="8">
    <location>
        <begin position="573"/>
        <end position="607"/>
    </location>
</feature>
<evidence type="ECO:0000313" key="9">
    <source>
        <dbReference type="EMBL" id="KIW30233.1"/>
    </source>
</evidence>
<keyword evidence="7" id="KW-0539">Nucleus</keyword>
<evidence type="ECO:0000256" key="7">
    <source>
        <dbReference type="ARBA" id="ARBA00023242"/>
    </source>
</evidence>
<dbReference type="AlphaFoldDB" id="A0A0D2CGH3"/>
<keyword evidence="6" id="KW-0804">Transcription</keyword>
<dbReference type="PANTHER" id="PTHR31845">
    <property type="entry name" value="FINGER DOMAIN PROTEIN, PUTATIVE-RELATED"/>
    <property type="match status" value="1"/>
</dbReference>
<proteinExistence type="predicted"/>
<dbReference type="STRING" id="569365.A0A0D2CGH3"/>
<keyword evidence="4" id="KW-0805">Transcription regulation</keyword>
<keyword evidence="2" id="KW-0479">Metal-binding</keyword>
<dbReference type="GO" id="GO:0005634">
    <property type="term" value="C:nucleus"/>
    <property type="evidence" value="ECO:0007669"/>
    <property type="project" value="UniProtKB-SubCell"/>
</dbReference>
<dbReference type="VEuPathDB" id="FungiDB:PV07_05992"/>
<dbReference type="HOGENOM" id="CLU_468503_0_0_1"/>
<reference evidence="9 10" key="1">
    <citation type="submission" date="2015-01" db="EMBL/GenBank/DDBJ databases">
        <title>The Genome Sequence of Cladophialophora immunda CBS83496.</title>
        <authorList>
            <consortium name="The Broad Institute Genomics Platform"/>
            <person name="Cuomo C."/>
            <person name="de Hoog S."/>
            <person name="Gorbushina A."/>
            <person name="Stielow B."/>
            <person name="Teixiera M."/>
            <person name="Abouelleil A."/>
            <person name="Chapman S.B."/>
            <person name="Priest M."/>
            <person name="Young S.K."/>
            <person name="Wortman J."/>
            <person name="Nusbaum C."/>
            <person name="Birren B."/>
        </authorList>
    </citation>
    <scope>NUCLEOTIDE SEQUENCE [LARGE SCALE GENOMIC DNA]</scope>
    <source>
        <strain evidence="9 10">CBS 83496</strain>
    </source>
</reference>
<dbReference type="RefSeq" id="XP_016250449.1">
    <property type="nucleotide sequence ID" value="XM_016392930.1"/>
</dbReference>
<evidence type="ECO:0000256" key="1">
    <source>
        <dbReference type="ARBA" id="ARBA00004123"/>
    </source>
</evidence>
<keyword evidence="5" id="KW-0238">DNA-binding</keyword>
<keyword evidence="3" id="KW-0862">Zinc</keyword>
<dbReference type="GO" id="GO:0000976">
    <property type="term" value="F:transcription cis-regulatory region binding"/>
    <property type="evidence" value="ECO:0007669"/>
    <property type="project" value="TreeGrafter"/>
</dbReference>
<evidence type="ECO:0008006" key="11">
    <source>
        <dbReference type="Google" id="ProtNLM"/>
    </source>
</evidence>
<dbReference type="GO" id="GO:0046872">
    <property type="term" value="F:metal ion binding"/>
    <property type="evidence" value="ECO:0007669"/>
    <property type="project" value="UniProtKB-KW"/>
</dbReference>
<evidence type="ECO:0000256" key="3">
    <source>
        <dbReference type="ARBA" id="ARBA00022833"/>
    </source>
</evidence>
<keyword evidence="10" id="KW-1185">Reference proteome</keyword>
<dbReference type="PANTHER" id="PTHR31845:SF34">
    <property type="entry name" value="TRANSCRIPTIONAL ACTIVATOR OF PROTEASES PRTT"/>
    <property type="match status" value="1"/>
</dbReference>
<accession>A0A0D2CGH3</accession>
<evidence type="ECO:0000313" key="10">
    <source>
        <dbReference type="Proteomes" id="UP000054466"/>
    </source>
</evidence>
<comment type="subcellular location">
    <subcellularLocation>
        <location evidence="1">Nucleus</location>
    </subcellularLocation>
</comment>
<evidence type="ECO:0000256" key="4">
    <source>
        <dbReference type="ARBA" id="ARBA00023015"/>
    </source>
</evidence>
<feature type="region of interest" description="Disordered" evidence="8">
    <location>
        <begin position="87"/>
        <end position="114"/>
    </location>
</feature>
<organism evidence="9 10">
    <name type="scientific">Cladophialophora immunda</name>
    <dbReference type="NCBI Taxonomy" id="569365"/>
    <lineage>
        <taxon>Eukaryota</taxon>
        <taxon>Fungi</taxon>
        <taxon>Dikarya</taxon>
        <taxon>Ascomycota</taxon>
        <taxon>Pezizomycotina</taxon>
        <taxon>Eurotiomycetes</taxon>
        <taxon>Chaetothyriomycetidae</taxon>
        <taxon>Chaetothyriales</taxon>
        <taxon>Herpotrichiellaceae</taxon>
        <taxon>Cladophialophora</taxon>
    </lineage>
</organism>
<protein>
    <recommendedName>
        <fullName evidence="11">Transcription factor domain-containing protein</fullName>
    </recommendedName>
</protein>